<dbReference type="PRINTS" id="PR00081">
    <property type="entry name" value="GDHRDH"/>
</dbReference>
<gene>
    <name evidence="2" type="ORF">BU16DRAFT_582802</name>
</gene>
<comment type="similarity">
    <text evidence="1">Belongs to the short-chain dehydrogenases/reductases (SDR) family.</text>
</comment>
<dbReference type="InterPro" id="IPR036291">
    <property type="entry name" value="NAD(P)-bd_dom_sf"/>
</dbReference>
<evidence type="ECO:0000313" key="2">
    <source>
        <dbReference type="EMBL" id="KAF2493744.1"/>
    </source>
</evidence>
<proteinExistence type="inferred from homology"/>
<evidence type="ECO:0000256" key="1">
    <source>
        <dbReference type="ARBA" id="ARBA00006484"/>
    </source>
</evidence>
<protein>
    <submittedName>
        <fullName evidence="2">Putative short chain dehydrogenase/reductase</fullName>
    </submittedName>
</protein>
<dbReference type="InterPro" id="IPR002347">
    <property type="entry name" value="SDR_fam"/>
</dbReference>
<dbReference type="PANTHER" id="PTHR43544:SF32">
    <property type="entry name" value="CHAIN DEHYDROGENASE, PUTATIVE (AFU_ORTHOLOGUE AFUA_5G01530)-RELATED"/>
    <property type="match status" value="1"/>
</dbReference>
<dbReference type="PANTHER" id="PTHR43544">
    <property type="entry name" value="SHORT-CHAIN DEHYDROGENASE/REDUCTASE"/>
    <property type="match status" value="1"/>
</dbReference>
<dbReference type="Proteomes" id="UP000799750">
    <property type="component" value="Unassembled WGS sequence"/>
</dbReference>
<dbReference type="Pfam" id="PF00106">
    <property type="entry name" value="adh_short"/>
    <property type="match status" value="1"/>
</dbReference>
<dbReference type="AlphaFoldDB" id="A0A6A6QNN4"/>
<name>A0A6A6QNN4_9PEZI</name>
<sequence>MAPTTVLITGANSGVGYATAKVLASASENFHIIMACRSLENAENAKSEIEATGIKGTLSTIHLDVTDQKSIEQAAELVSDKFGTLDVLVNNAGIGNRDPDLKTRFQAVLETNVVGPAMVAEAFRPLLLKAEKPYSIYISSGLGSIAMAGGASGPDFPGADAYCTSKAALNMVMAREWAVYKSKGLKSFAMCPGFVISNLRGKSEEARNGGAFGKAEDPKVSGELVLSIIEGKRDADAGLFVQKDGIYPW</sequence>
<dbReference type="Gene3D" id="3.40.50.720">
    <property type="entry name" value="NAD(P)-binding Rossmann-like Domain"/>
    <property type="match status" value="1"/>
</dbReference>
<dbReference type="GO" id="GO:0019748">
    <property type="term" value="P:secondary metabolic process"/>
    <property type="evidence" value="ECO:0007669"/>
    <property type="project" value="TreeGrafter"/>
</dbReference>
<dbReference type="EMBL" id="MU004191">
    <property type="protein sequence ID" value="KAF2493744.1"/>
    <property type="molecule type" value="Genomic_DNA"/>
</dbReference>
<evidence type="ECO:0000313" key="3">
    <source>
        <dbReference type="Proteomes" id="UP000799750"/>
    </source>
</evidence>
<dbReference type="InterPro" id="IPR051468">
    <property type="entry name" value="Fungal_SecMetab_SDRs"/>
</dbReference>
<dbReference type="GO" id="GO:0016491">
    <property type="term" value="F:oxidoreductase activity"/>
    <property type="evidence" value="ECO:0007669"/>
    <property type="project" value="TreeGrafter"/>
</dbReference>
<dbReference type="OrthoDB" id="7289984at2759"/>
<dbReference type="GO" id="GO:0005737">
    <property type="term" value="C:cytoplasm"/>
    <property type="evidence" value="ECO:0007669"/>
    <property type="project" value="TreeGrafter"/>
</dbReference>
<accession>A0A6A6QNN4</accession>
<organism evidence="2 3">
    <name type="scientific">Lophium mytilinum</name>
    <dbReference type="NCBI Taxonomy" id="390894"/>
    <lineage>
        <taxon>Eukaryota</taxon>
        <taxon>Fungi</taxon>
        <taxon>Dikarya</taxon>
        <taxon>Ascomycota</taxon>
        <taxon>Pezizomycotina</taxon>
        <taxon>Dothideomycetes</taxon>
        <taxon>Pleosporomycetidae</taxon>
        <taxon>Mytilinidiales</taxon>
        <taxon>Mytilinidiaceae</taxon>
        <taxon>Lophium</taxon>
    </lineage>
</organism>
<dbReference type="SUPFAM" id="SSF51735">
    <property type="entry name" value="NAD(P)-binding Rossmann-fold domains"/>
    <property type="match status" value="1"/>
</dbReference>
<keyword evidence="3" id="KW-1185">Reference proteome</keyword>
<reference evidence="2" key="1">
    <citation type="journal article" date="2020" name="Stud. Mycol.">
        <title>101 Dothideomycetes genomes: a test case for predicting lifestyles and emergence of pathogens.</title>
        <authorList>
            <person name="Haridas S."/>
            <person name="Albert R."/>
            <person name="Binder M."/>
            <person name="Bloem J."/>
            <person name="Labutti K."/>
            <person name="Salamov A."/>
            <person name="Andreopoulos B."/>
            <person name="Baker S."/>
            <person name="Barry K."/>
            <person name="Bills G."/>
            <person name="Bluhm B."/>
            <person name="Cannon C."/>
            <person name="Castanera R."/>
            <person name="Culley D."/>
            <person name="Daum C."/>
            <person name="Ezra D."/>
            <person name="Gonzalez J."/>
            <person name="Henrissat B."/>
            <person name="Kuo A."/>
            <person name="Liang C."/>
            <person name="Lipzen A."/>
            <person name="Lutzoni F."/>
            <person name="Magnuson J."/>
            <person name="Mondo S."/>
            <person name="Nolan M."/>
            <person name="Ohm R."/>
            <person name="Pangilinan J."/>
            <person name="Park H.-J."/>
            <person name="Ramirez L."/>
            <person name="Alfaro M."/>
            <person name="Sun H."/>
            <person name="Tritt A."/>
            <person name="Yoshinaga Y."/>
            <person name="Zwiers L.-H."/>
            <person name="Turgeon B."/>
            <person name="Goodwin S."/>
            <person name="Spatafora J."/>
            <person name="Crous P."/>
            <person name="Grigoriev I."/>
        </authorList>
    </citation>
    <scope>NUCLEOTIDE SEQUENCE</scope>
    <source>
        <strain evidence="2">CBS 269.34</strain>
    </source>
</reference>